<dbReference type="InterPro" id="IPR045540">
    <property type="entry name" value="YegS/DAGK_C"/>
</dbReference>
<dbReference type="STRING" id="991905.SL003B_3384"/>
<dbReference type="GO" id="GO:0005524">
    <property type="term" value="F:ATP binding"/>
    <property type="evidence" value="ECO:0007669"/>
    <property type="project" value="UniProtKB-KW"/>
</dbReference>
<gene>
    <name evidence="13" type="ordered locus">SL003B_3384</name>
</gene>
<evidence type="ECO:0000256" key="3">
    <source>
        <dbReference type="ARBA" id="ARBA00022679"/>
    </source>
</evidence>
<dbReference type="NCBIfam" id="TIGR00147">
    <property type="entry name" value="YegS/Rv2252/BmrU family lipid kinase"/>
    <property type="match status" value="1"/>
</dbReference>
<evidence type="ECO:0000256" key="9">
    <source>
        <dbReference type="ARBA" id="ARBA00023098"/>
    </source>
</evidence>
<dbReference type="PANTHER" id="PTHR12358">
    <property type="entry name" value="SPHINGOSINE KINASE"/>
    <property type="match status" value="1"/>
</dbReference>
<dbReference type="InterPro" id="IPR017438">
    <property type="entry name" value="ATP-NAD_kinase_N"/>
</dbReference>
<dbReference type="RefSeq" id="WP_013654115.1">
    <property type="nucleotide sequence ID" value="NC_015259.1"/>
</dbReference>
<evidence type="ECO:0000256" key="8">
    <source>
        <dbReference type="ARBA" id="ARBA00022842"/>
    </source>
</evidence>
<dbReference type="Proteomes" id="UP000008130">
    <property type="component" value="Chromosome"/>
</dbReference>
<keyword evidence="8" id="KW-0460">Magnesium</keyword>
<evidence type="ECO:0000256" key="1">
    <source>
        <dbReference type="ARBA" id="ARBA00001946"/>
    </source>
</evidence>
<dbReference type="PROSITE" id="PS50146">
    <property type="entry name" value="DAGK"/>
    <property type="match status" value="1"/>
</dbReference>
<dbReference type="SUPFAM" id="SSF111331">
    <property type="entry name" value="NAD kinase/diacylglycerol kinase-like"/>
    <property type="match status" value="1"/>
</dbReference>
<dbReference type="AlphaFoldDB" id="F2IZ83"/>
<dbReference type="eggNOG" id="COG1597">
    <property type="taxonomic scope" value="Bacteria"/>
</dbReference>
<proteinExistence type="predicted"/>
<keyword evidence="4" id="KW-0479">Metal-binding</keyword>
<evidence type="ECO:0000256" key="2">
    <source>
        <dbReference type="ARBA" id="ARBA00022516"/>
    </source>
</evidence>
<protein>
    <submittedName>
        <fullName evidence="13">Putative Diacylglycerol kinase catalytic domain protein</fullName>
    </submittedName>
</protein>
<dbReference type="Pfam" id="PF00781">
    <property type="entry name" value="DAGK_cat"/>
    <property type="match status" value="1"/>
</dbReference>
<dbReference type="GO" id="GO:0046872">
    <property type="term" value="F:metal ion binding"/>
    <property type="evidence" value="ECO:0007669"/>
    <property type="project" value="UniProtKB-KW"/>
</dbReference>
<dbReference type="GO" id="GO:0016301">
    <property type="term" value="F:kinase activity"/>
    <property type="evidence" value="ECO:0007669"/>
    <property type="project" value="UniProtKB-KW"/>
</dbReference>
<dbReference type="EMBL" id="CP002568">
    <property type="protein sequence ID" value="ADZ71806.1"/>
    <property type="molecule type" value="Genomic_DNA"/>
</dbReference>
<dbReference type="InterPro" id="IPR001206">
    <property type="entry name" value="Diacylglycerol_kinase_cat_dom"/>
</dbReference>
<keyword evidence="14" id="KW-1185">Reference proteome</keyword>
<dbReference type="Pfam" id="PF19279">
    <property type="entry name" value="YegS_C"/>
    <property type="match status" value="1"/>
</dbReference>
<keyword evidence="11" id="KW-1208">Phospholipid metabolism</keyword>
<reference evidence="13 14" key="1">
    <citation type="journal article" date="2011" name="J. Bacteriol.">
        <title>Complete genome sequence of Polymorphum gilvum SL003B-26A1T, a crude oil-degrading bacterium from oil-polluted saline soil.</title>
        <authorList>
            <person name="Li S.G."/>
            <person name="Tang Y.Q."/>
            <person name="Nie Y."/>
            <person name="Cai M."/>
            <person name="Wu X.L."/>
        </authorList>
    </citation>
    <scope>NUCLEOTIDE SEQUENCE [LARGE SCALE GENOMIC DNA]</scope>
    <source>
        <strain evidence="14">LMG 25793 / CGMCC 1.9160 / SL003B-26A1</strain>
    </source>
</reference>
<keyword evidence="7" id="KW-0067">ATP-binding</keyword>
<evidence type="ECO:0000256" key="10">
    <source>
        <dbReference type="ARBA" id="ARBA00023209"/>
    </source>
</evidence>
<evidence type="ECO:0000256" key="7">
    <source>
        <dbReference type="ARBA" id="ARBA00022840"/>
    </source>
</evidence>
<dbReference type="InterPro" id="IPR016064">
    <property type="entry name" value="NAD/diacylglycerol_kinase_sf"/>
</dbReference>
<dbReference type="GO" id="GO:0005886">
    <property type="term" value="C:plasma membrane"/>
    <property type="evidence" value="ECO:0007669"/>
    <property type="project" value="TreeGrafter"/>
</dbReference>
<keyword evidence="5" id="KW-0547">Nucleotide-binding</keyword>
<dbReference type="InterPro" id="IPR050187">
    <property type="entry name" value="Lipid_Phosphate_FormReg"/>
</dbReference>
<accession>F2IZ83</accession>
<name>F2IZ83_POLGS</name>
<dbReference type="InterPro" id="IPR005218">
    <property type="entry name" value="Diacylglycerol/lipid_kinase"/>
</dbReference>
<organism evidence="13 14">
    <name type="scientific">Polymorphum gilvum (strain LMG 25793 / CGMCC 1.9160 / SL003B-26A1)</name>
    <dbReference type="NCBI Taxonomy" id="991905"/>
    <lineage>
        <taxon>Bacteria</taxon>
        <taxon>Pseudomonadati</taxon>
        <taxon>Pseudomonadota</taxon>
        <taxon>Alphaproteobacteria</taxon>
        <taxon>Rhodobacterales</taxon>
        <taxon>Paracoccaceae</taxon>
        <taxon>Polymorphum</taxon>
    </lineage>
</organism>
<keyword evidence="6 13" id="KW-0418">Kinase</keyword>
<dbReference type="PANTHER" id="PTHR12358:SF106">
    <property type="entry name" value="LIPID KINASE YEGS"/>
    <property type="match status" value="1"/>
</dbReference>
<evidence type="ECO:0000256" key="11">
    <source>
        <dbReference type="ARBA" id="ARBA00023264"/>
    </source>
</evidence>
<evidence type="ECO:0000256" key="6">
    <source>
        <dbReference type="ARBA" id="ARBA00022777"/>
    </source>
</evidence>
<evidence type="ECO:0000313" key="13">
    <source>
        <dbReference type="EMBL" id="ADZ71806.1"/>
    </source>
</evidence>
<dbReference type="GO" id="GO:0008654">
    <property type="term" value="P:phospholipid biosynthetic process"/>
    <property type="evidence" value="ECO:0007669"/>
    <property type="project" value="UniProtKB-KW"/>
</dbReference>
<evidence type="ECO:0000256" key="5">
    <source>
        <dbReference type="ARBA" id="ARBA00022741"/>
    </source>
</evidence>
<dbReference type="Gene3D" id="3.40.50.10330">
    <property type="entry name" value="Probable inorganic polyphosphate/atp-NAD kinase, domain 1"/>
    <property type="match status" value="1"/>
</dbReference>
<dbReference type="SMART" id="SM00046">
    <property type="entry name" value="DAGKc"/>
    <property type="match status" value="1"/>
</dbReference>
<dbReference type="Gene3D" id="2.60.200.40">
    <property type="match status" value="1"/>
</dbReference>
<keyword evidence="3" id="KW-0808">Transferase</keyword>
<evidence type="ECO:0000313" key="14">
    <source>
        <dbReference type="Proteomes" id="UP000008130"/>
    </source>
</evidence>
<evidence type="ECO:0000259" key="12">
    <source>
        <dbReference type="PROSITE" id="PS50146"/>
    </source>
</evidence>
<keyword evidence="10" id="KW-0594">Phospholipid biosynthesis</keyword>
<comment type="cofactor">
    <cofactor evidence="1">
        <name>Mg(2+)</name>
        <dbReference type="ChEBI" id="CHEBI:18420"/>
    </cofactor>
</comment>
<dbReference type="HOGENOM" id="CLU_045532_2_1_5"/>
<dbReference type="KEGG" id="pgv:SL003B_3384"/>
<feature type="domain" description="DAGKc" evidence="12">
    <location>
        <begin position="25"/>
        <end position="155"/>
    </location>
</feature>
<keyword evidence="9" id="KW-0443">Lipid metabolism</keyword>
<evidence type="ECO:0000256" key="4">
    <source>
        <dbReference type="ARBA" id="ARBA00022723"/>
    </source>
</evidence>
<sequence length="315" mass="33330">MSALRKRAAIVADRTDRRDDHPIALEARKVLIVANPTSGGYRPRFLDAVRAHLAAGGCEVEVRLTTRAGEIGEICADPRLAVGILAVAGGDGSVNEAITGFQSNPMPPDLAVIPFGTANVLAHELGLPTSAEGLARMMLRRKTAPLHYGLANGRPFVLMASAGFDAEVVHAVPLALKRRLGKLAYVITALRLAFTRKGRDLEATADGERIVCRLAVATNGRCYGGPFTVCPDASVSRPGLHLLALEKDGPLSALRFGLALLLGRVHKARGVRLRPFAHLRIASTHAVPAQVDGDPFGRTPVEITAAPDALSILVP</sequence>
<keyword evidence="2" id="KW-0444">Lipid biosynthesis</keyword>
<dbReference type="PATRIC" id="fig|991905.3.peg.3488"/>